<evidence type="ECO:0000259" key="1">
    <source>
        <dbReference type="PROSITE" id="PS50994"/>
    </source>
</evidence>
<protein>
    <recommendedName>
        <fullName evidence="1">Integrase catalytic domain-containing protein</fullName>
    </recommendedName>
</protein>
<dbReference type="InterPro" id="IPR036397">
    <property type="entry name" value="RNaseH_sf"/>
</dbReference>
<reference evidence="2" key="1">
    <citation type="submission" date="2014-09" db="EMBL/GenBank/DDBJ databases">
        <authorList>
            <person name="Magalhaes I.L.F."/>
            <person name="Oliveira U."/>
            <person name="Santos F.R."/>
            <person name="Vidigal T.H.D.A."/>
            <person name="Brescovit A.D."/>
            <person name="Santos A.J."/>
        </authorList>
    </citation>
    <scope>NUCLEOTIDE SEQUENCE</scope>
    <source>
        <tissue evidence="2">Shoot tissue taken approximately 20 cm above the soil surface</tissue>
    </source>
</reference>
<evidence type="ECO:0000313" key="2">
    <source>
        <dbReference type="EMBL" id="JAE17466.1"/>
    </source>
</evidence>
<dbReference type="Gene3D" id="3.30.420.10">
    <property type="entry name" value="Ribonuclease H-like superfamily/Ribonuclease H"/>
    <property type="match status" value="1"/>
</dbReference>
<dbReference type="InterPro" id="IPR012337">
    <property type="entry name" value="RNaseH-like_sf"/>
</dbReference>
<dbReference type="AlphaFoldDB" id="A0A0A9G4J8"/>
<dbReference type="InterPro" id="IPR056924">
    <property type="entry name" value="SH3_Tf2-1"/>
</dbReference>
<dbReference type="EMBL" id="GBRH01180430">
    <property type="protein sequence ID" value="JAE17466.1"/>
    <property type="molecule type" value="Transcribed_RNA"/>
</dbReference>
<sequence length="362" mass="41588">MDFIEGLPRVNGKSVILTVVDRFSKSAHFLPLAHLYTASSVAKIFFGEIVRLHGFPSSIVSYRDPIFTSNFWKEIFHIAVVKLNMSTAFHPQTDGQSEAANKIIAMYLRCLTGDRPRQWLQWLPWAEYCYNTAYQATIRTSPFSVVYGREPPVLRPCEQGEAIVPAVEQMMKDRDEFLVEIRERLEQAQQHYKSVYDRSHRELEFLLGQWVWLRLLHRAMASMPGTTRGKLGPRFVEPYKVLERIGEVAYRLQLPQGAKLHNVFHVGLLKPFRGEPSTDIPPLPPVQHGRAVQVPAKIVRARLARGVVQVLVQWQDCEAADASWVPLNEFKEVHPDFQLEDELLDQAGRDVMVGITYKKRDK</sequence>
<organism evidence="2">
    <name type="scientific">Arundo donax</name>
    <name type="common">Giant reed</name>
    <name type="synonym">Donax arundinaceus</name>
    <dbReference type="NCBI Taxonomy" id="35708"/>
    <lineage>
        <taxon>Eukaryota</taxon>
        <taxon>Viridiplantae</taxon>
        <taxon>Streptophyta</taxon>
        <taxon>Embryophyta</taxon>
        <taxon>Tracheophyta</taxon>
        <taxon>Spermatophyta</taxon>
        <taxon>Magnoliopsida</taxon>
        <taxon>Liliopsida</taxon>
        <taxon>Poales</taxon>
        <taxon>Poaceae</taxon>
        <taxon>PACMAD clade</taxon>
        <taxon>Arundinoideae</taxon>
        <taxon>Arundineae</taxon>
        <taxon>Arundo</taxon>
    </lineage>
</organism>
<name>A0A0A9G4J8_ARUDO</name>
<dbReference type="SMART" id="SM00298">
    <property type="entry name" value="CHROMO"/>
    <property type="match status" value="1"/>
</dbReference>
<dbReference type="FunFam" id="3.30.420.10:FF:000219">
    <property type="entry name" value="Putative retroelement"/>
    <property type="match status" value="1"/>
</dbReference>
<dbReference type="Pfam" id="PF24626">
    <property type="entry name" value="SH3_Tf2-1"/>
    <property type="match status" value="1"/>
</dbReference>
<dbReference type="GO" id="GO:0015074">
    <property type="term" value="P:DNA integration"/>
    <property type="evidence" value="ECO:0007669"/>
    <property type="project" value="InterPro"/>
</dbReference>
<dbReference type="InterPro" id="IPR001584">
    <property type="entry name" value="Integrase_cat-core"/>
</dbReference>
<dbReference type="GO" id="GO:0003676">
    <property type="term" value="F:nucleic acid binding"/>
    <property type="evidence" value="ECO:0007669"/>
    <property type="project" value="InterPro"/>
</dbReference>
<dbReference type="InterPro" id="IPR050951">
    <property type="entry name" value="Retrovirus_Pol_polyprotein"/>
</dbReference>
<feature type="domain" description="Integrase catalytic" evidence="1">
    <location>
        <begin position="1"/>
        <end position="150"/>
    </location>
</feature>
<accession>A0A0A9G4J8</accession>
<dbReference type="SUPFAM" id="SSF54160">
    <property type="entry name" value="Chromo domain-like"/>
    <property type="match status" value="1"/>
</dbReference>
<reference evidence="2" key="2">
    <citation type="journal article" date="2015" name="Data Brief">
        <title>Shoot transcriptome of the giant reed, Arundo donax.</title>
        <authorList>
            <person name="Barrero R.A."/>
            <person name="Guerrero F.D."/>
            <person name="Moolhuijzen P."/>
            <person name="Goolsby J.A."/>
            <person name="Tidwell J."/>
            <person name="Bellgard S.E."/>
            <person name="Bellgard M.I."/>
        </authorList>
    </citation>
    <scope>NUCLEOTIDE SEQUENCE</scope>
    <source>
        <tissue evidence="2">Shoot tissue taken approximately 20 cm above the soil surface</tissue>
    </source>
</reference>
<dbReference type="PANTHER" id="PTHR37984:SF5">
    <property type="entry name" value="PROTEIN NYNRIN-LIKE"/>
    <property type="match status" value="1"/>
</dbReference>
<dbReference type="SUPFAM" id="SSF53098">
    <property type="entry name" value="Ribonuclease H-like"/>
    <property type="match status" value="1"/>
</dbReference>
<dbReference type="InterPro" id="IPR016197">
    <property type="entry name" value="Chromo-like_dom_sf"/>
</dbReference>
<proteinExistence type="predicted"/>
<dbReference type="InterPro" id="IPR000953">
    <property type="entry name" value="Chromo/chromo_shadow_dom"/>
</dbReference>
<dbReference type="PROSITE" id="PS50994">
    <property type="entry name" value="INTEGRASE"/>
    <property type="match status" value="1"/>
</dbReference>
<dbReference type="PANTHER" id="PTHR37984">
    <property type="entry name" value="PROTEIN CBG26694"/>
    <property type="match status" value="1"/>
</dbReference>